<dbReference type="GO" id="GO:0016020">
    <property type="term" value="C:membrane"/>
    <property type="evidence" value="ECO:0007669"/>
    <property type="project" value="UniProtKB-SubCell"/>
</dbReference>
<comment type="similarity">
    <text evidence="2">Belongs to the disease resistance NB-LRR family.</text>
</comment>
<accession>A0AAV9K5D2</accession>
<dbReference type="InterPro" id="IPR044974">
    <property type="entry name" value="Disease_R_plants"/>
</dbReference>
<dbReference type="Proteomes" id="UP001311915">
    <property type="component" value="Unassembled WGS sequence"/>
</dbReference>
<dbReference type="InterPro" id="IPR032675">
    <property type="entry name" value="LRR_dom_sf"/>
</dbReference>
<name>A0AAV9K5D2_9SOLN</name>
<evidence type="ECO:0000256" key="4">
    <source>
        <dbReference type="ARBA" id="ARBA00022737"/>
    </source>
</evidence>
<evidence type="ECO:0008006" key="15">
    <source>
        <dbReference type="Google" id="ProtNLM"/>
    </source>
</evidence>
<keyword evidence="6" id="KW-0611">Plant defense</keyword>
<comment type="caution">
    <text evidence="13">The sequence shown here is derived from an EMBL/GenBank/DDBJ whole genome shotgun (WGS) entry which is preliminary data.</text>
</comment>
<dbReference type="AlphaFoldDB" id="A0AAV9K5D2"/>
<evidence type="ECO:0000256" key="8">
    <source>
        <dbReference type="ARBA" id="ARBA00023054"/>
    </source>
</evidence>
<feature type="domain" description="Disease resistance R13L4/SHOC-2-like LRR" evidence="12">
    <location>
        <begin position="730"/>
        <end position="955"/>
    </location>
</feature>
<keyword evidence="7" id="KW-0067">ATP-binding</keyword>
<keyword evidence="9" id="KW-0472">Membrane</keyword>
<dbReference type="PANTHER" id="PTHR23155:SF1228">
    <property type="entry name" value="NB-ARC DOMAIN CONTAINING PROTEIN, EXPRESSED"/>
    <property type="match status" value="1"/>
</dbReference>
<dbReference type="InterPro" id="IPR038005">
    <property type="entry name" value="RX-like_CC"/>
</dbReference>
<evidence type="ECO:0000313" key="13">
    <source>
        <dbReference type="EMBL" id="KAK4708452.1"/>
    </source>
</evidence>
<dbReference type="CDD" id="cd14798">
    <property type="entry name" value="RX-CC_like"/>
    <property type="match status" value="1"/>
</dbReference>
<protein>
    <recommendedName>
        <fullName evidence="15">NB-ARC domain-containing protein</fullName>
    </recommendedName>
</protein>
<evidence type="ECO:0000256" key="6">
    <source>
        <dbReference type="ARBA" id="ARBA00022821"/>
    </source>
</evidence>
<keyword evidence="4" id="KW-0677">Repeat</keyword>
<dbReference type="GO" id="GO:0005524">
    <property type="term" value="F:ATP binding"/>
    <property type="evidence" value="ECO:0007669"/>
    <property type="project" value="UniProtKB-KW"/>
</dbReference>
<keyword evidence="5" id="KW-0547">Nucleotide-binding</keyword>
<dbReference type="SUPFAM" id="SSF52540">
    <property type="entry name" value="P-loop containing nucleoside triphosphate hydrolases"/>
    <property type="match status" value="1"/>
</dbReference>
<evidence type="ECO:0000256" key="1">
    <source>
        <dbReference type="ARBA" id="ARBA00004170"/>
    </source>
</evidence>
<dbReference type="SUPFAM" id="SSF52058">
    <property type="entry name" value="L domain-like"/>
    <property type="match status" value="1"/>
</dbReference>
<evidence type="ECO:0000256" key="9">
    <source>
        <dbReference type="ARBA" id="ARBA00023136"/>
    </source>
</evidence>
<dbReference type="GO" id="GO:0043531">
    <property type="term" value="F:ADP binding"/>
    <property type="evidence" value="ECO:0007669"/>
    <property type="project" value="InterPro"/>
</dbReference>
<dbReference type="PANTHER" id="PTHR23155">
    <property type="entry name" value="DISEASE RESISTANCE PROTEIN RP"/>
    <property type="match status" value="1"/>
</dbReference>
<reference evidence="13 14" key="1">
    <citation type="submission" date="2023-10" db="EMBL/GenBank/DDBJ databases">
        <title>Genome-Wide Identification Analysis in wild type Solanum Pinnatisectum Reveals Some Genes Defensing Phytophthora Infestans.</title>
        <authorList>
            <person name="Sun C."/>
        </authorList>
    </citation>
    <scope>NUCLEOTIDE SEQUENCE [LARGE SCALE GENOMIC DNA]</scope>
    <source>
        <strain evidence="13">LQN</strain>
        <tissue evidence="13">Leaf</tissue>
    </source>
</reference>
<evidence type="ECO:0000259" key="12">
    <source>
        <dbReference type="Pfam" id="PF23598"/>
    </source>
</evidence>
<keyword evidence="3" id="KW-0433">Leucine-rich repeat</keyword>
<dbReference type="Pfam" id="PF23598">
    <property type="entry name" value="LRR_14"/>
    <property type="match status" value="1"/>
</dbReference>
<dbReference type="EMBL" id="JAWPEI010000012">
    <property type="protein sequence ID" value="KAK4708452.1"/>
    <property type="molecule type" value="Genomic_DNA"/>
</dbReference>
<comment type="subcellular location">
    <subcellularLocation>
        <location evidence="1">Membrane</location>
        <topology evidence="1">Peripheral membrane protein</topology>
    </subcellularLocation>
</comment>
<sequence length="1042" mass="120356">MTEYNLLQKVCKHLRDFYPVLTANKTSTEYLYPWFQLTVDRVTKLCFDLWDGQYKRYNDISQCSSVITSVLIDIIPLELEVLYICTFKLMKESTSTKLQVFVKQILKASPRILQNYLILLQGRMTSVVTVNYAPTQSINLMMEFLLIFLTDIPKSFIHSGKLNDMLAHIRVLTRKISILVSKLLEESSENNINKADFSLSMDDGFFFMNILLKHLNDLLISNAYSVSLIKNEIGMVKECLEFLRSSFGKVRQTLDDTSGVVKDCWVRALDVAYKAEHVINFILVRDKALSHLIFSLLSVTDKIKLIVAQATSLQLKDKNGDHPLDAKSFVEPIESTSSLFVEVTLLDEHEFELDVISIFKMPGLGKTTLANKVYNNTLVASHFKFRASCTVSQKYNNSKVLWEILQQVTGSKEKGSEDDLAEKLRRALLDKRYLIILDDVWDIATKEMLISCFPKFKRGNRITLTSRISKVGSQVKCRTDPLDLQVLTPKKSWELFEKKVFGEGSCPAELSDVGHQTVKKCKGLPLAIVLIAGVIIRGKKKEKDLWLKIQDNLDSFIFANINLQMMKVMQLSYDHLPYHLKLLLFYFARSQNNKRTRVSKLKQLWMDEGLVDHDILSKSSLEEVTQSYLDALISSSLIMVDHILSKKSMPFSVRIKVCYVHDAVHDFCSEKAKKAKFFKLMNSGARFHASDFLHHRLTIHSDEANSTKDHLISLKVSGSLLNSRYICYTRPFGLARVLQLDRVMLEDSLMEEIGSLFHLKFLRIQTLDVKAIPLSWLNLQYLKTLIIKTRVSIIVLLPRIFKLSKLKHVKIDFCSFFEVEEEEEEEMDADNIMHQPKLEHLTTLSKVVMSDHEATSDVLEKFPNLQHLQCHIKEPIDPPTHGDWFPKLDVLNKFESLIAMYEDLEILEFMDCKFMEDEWDASEDIYQSLKTLSLLMVNLLEWQVDTETFSKLEELILKHCDHLWEIPCAFIDIHTLKSIHLTNINPELEDSAIEIKNEIAAYTGEDRLQVHISHVYEEEEDETEVINFLHLYPYIHIYTSFN</sequence>
<dbReference type="InterPro" id="IPR002182">
    <property type="entry name" value="NB-ARC"/>
</dbReference>
<dbReference type="Gene3D" id="3.40.50.300">
    <property type="entry name" value="P-loop containing nucleotide triphosphate hydrolases"/>
    <property type="match status" value="1"/>
</dbReference>
<evidence type="ECO:0000256" key="3">
    <source>
        <dbReference type="ARBA" id="ARBA00022614"/>
    </source>
</evidence>
<organism evidence="13 14">
    <name type="scientific">Solanum pinnatisectum</name>
    <name type="common">tansyleaf nightshade</name>
    <dbReference type="NCBI Taxonomy" id="50273"/>
    <lineage>
        <taxon>Eukaryota</taxon>
        <taxon>Viridiplantae</taxon>
        <taxon>Streptophyta</taxon>
        <taxon>Embryophyta</taxon>
        <taxon>Tracheophyta</taxon>
        <taxon>Spermatophyta</taxon>
        <taxon>Magnoliopsida</taxon>
        <taxon>eudicotyledons</taxon>
        <taxon>Gunneridae</taxon>
        <taxon>Pentapetalae</taxon>
        <taxon>asterids</taxon>
        <taxon>lamiids</taxon>
        <taxon>Solanales</taxon>
        <taxon>Solanaceae</taxon>
        <taxon>Solanoideae</taxon>
        <taxon>Solaneae</taxon>
        <taxon>Solanum</taxon>
    </lineage>
</organism>
<gene>
    <name evidence="13" type="ORF">R3W88_029377</name>
</gene>
<evidence type="ECO:0000313" key="14">
    <source>
        <dbReference type="Proteomes" id="UP001311915"/>
    </source>
</evidence>
<dbReference type="InterPro" id="IPR055414">
    <property type="entry name" value="LRR_R13L4/SHOC2-like"/>
</dbReference>
<dbReference type="Gene3D" id="1.10.8.430">
    <property type="entry name" value="Helical domain of apoptotic protease-activating factors"/>
    <property type="match status" value="1"/>
</dbReference>
<feature type="domain" description="Disease resistance protein winged helix" evidence="11">
    <location>
        <begin position="596"/>
        <end position="667"/>
    </location>
</feature>
<dbReference type="GO" id="GO:0098542">
    <property type="term" value="P:defense response to other organism"/>
    <property type="evidence" value="ECO:0007669"/>
    <property type="project" value="TreeGrafter"/>
</dbReference>
<evidence type="ECO:0000256" key="7">
    <source>
        <dbReference type="ARBA" id="ARBA00022840"/>
    </source>
</evidence>
<evidence type="ECO:0000259" key="10">
    <source>
        <dbReference type="Pfam" id="PF00931"/>
    </source>
</evidence>
<evidence type="ECO:0000256" key="2">
    <source>
        <dbReference type="ARBA" id="ARBA00008894"/>
    </source>
</evidence>
<dbReference type="InterPro" id="IPR042197">
    <property type="entry name" value="Apaf_helical"/>
</dbReference>
<dbReference type="Pfam" id="PF00931">
    <property type="entry name" value="NB-ARC"/>
    <property type="match status" value="1"/>
</dbReference>
<proteinExistence type="inferred from homology"/>
<dbReference type="Gene3D" id="3.80.10.10">
    <property type="entry name" value="Ribonuclease Inhibitor"/>
    <property type="match status" value="1"/>
</dbReference>
<dbReference type="InterPro" id="IPR058922">
    <property type="entry name" value="WHD_DRP"/>
</dbReference>
<keyword evidence="14" id="KW-1185">Reference proteome</keyword>
<evidence type="ECO:0000259" key="11">
    <source>
        <dbReference type="Pfam" id="PF23559"/>
    </source>
</evidence>
<evidence type="ECO:0000256" key="5">
    <source>
        <dbReference type="ARBA" id="ARBA00022741"/>
    </source>
</evidence>
<dbReference type="Pfam" id="PF23559">
    <property type="entry name" value="WHD_DRP"/>
    <property type="match status" value="1"/>
</dbReference>
<dbReference type="PRINTS" id="PR00364">
    <property type="entry name" value="DISEASERSIST"/>
</dbReference>
<keyword evidence="8" id="KW-0175">Coiled coil</keyword>
<dbReference type="InterPro" id="IPR027417">
    <property type="entry name" value="P-loop_NTPase"/>
</dbReference>
<feature type="domain" description="NB-ARC" evidence="10">
    <location>
        <begin position="345"/>
        <end position="502"/>
    </location>
</feature>